<dbReference type="PANTHER" id="PTHR32432">
    <property type="entry name" value="CELL DIVISION PROTEIN FTSA-RELATED"/>
    <property type="match status" value="1"/>
</dbReference>
<reference evidence="2 3" key="1">
    <citation type="submission" date="2019-04" db="EMBL/GenBank/DDBJ databases">
        <title>Cohnella sp. nov. isolated from preserved vegetables.</title>
        <authorList>
            <person name="Lin S.-Y."/>
            <person name="Hung M.-H."/>
            <person name="Young C.-C."/>
        </authorList>
    </citation>
    <scope>NUCLEOTIDE SEQUENCE [LARGE SCALE GENOMIC DNA]</scope>
    <source>
        <strain evidence="2 3">CC-MHH1044</strain>
    </source>
</reference>
<dbReference type="Proteomes" id="UP000310636">
    <property type="component" value="Unassembled WGS sequence"/>
</dbReference>
<dbReference type="AlphaFoldDB" id="A0A4S4BQA2"/>
<dbReference type="OrthoDB" id="2690797at2"/>
<keyword evidence="1" id="KW-0472">Membrane</keyword>
<evidence type="ECO:0000313" key="2">
    <source>
        <dbReference type="EMBL" id="THF76940.1"/>
    </source>
</evidence>
<feature type="transmembrane region" description="Helical" evidence="1">
    <location>
        <begin position="364"/>
        <end position="388"/>
    </location>
</feature>
<accession>A0A4S4BQA2</accession>
<dbReference type="SUPFAM" id="SSF53067">
    <property type="entry name" value="Actin-like ATPase domain"/>
    <property type="match status" value="1"/>
</dbReference>
<evidence type="ECO:0000313" key="3">
    <source>
        <dbReference type="Proteomes" id="UP000310636"/>
    </source>
</evidence>
<gene>
    <name evidence="2" type="ORF">E6C55_17920</name>
</gene>
<organism evidence="2 3">
    <name type="scientific">Cohnella fermenti</name>
    <dbReference type="NCBI Taxonomy" id="2565925"/>
    <lineage>
        <taxon>Bacteria</taxon>
        <taxon>Bacillati</taxon>
        <taxon>Bacillota</taxon>
        <taxon>Bacilli</taxon>
        <taxon>Bacillales</taxon>
        <taxon>Paenibacillaceae</taxon>
        <taxon>Cohnella</taxon>
    </lineage>
</organism>
<evidence type="ECO:0000256" key="1">
    <source>
        <dbReference type="SAM" id="Phobius"/>
    </source>
</evidence>
<dbReference type="PANTHER" id="PTHR32432:SF3">
    <property type="entry name" value="ETHANOLAMINE UTILIZATION PROTEIN EUTJ"/>
    <property type="match status" value="1"/>
</dbReference>
<dbReference type="InterPro" id="IPR043129">
    <property type="entry name" value="ATPase_NBD"/>
</dbReference>
<name>A0A4S4BQA2_9BACL</name>
<comment type="caution">
    <text evidence="2">The sequence shown here is derived from an EMBL/GenBank/DDBJ whole genome shotgun (WGS) entry which is preliminary data.</text>
</comment>
<proteinExistence type="predicted"/>
<dbReference type="Pfam" id="PF11104">
    <property type="entry name" value="PilM_2"/>
    <property type="match status" value="1"/>
</dbReference>
<dbReference type="EMBL" id="SSOB01000022">
    <property type="protein sequence ID" value="THF76940.1"/>
    <property type="molecule type" value="Genomic_DNA"/>
</dbReference>
<dbReference type="InterPro" id="IPR050696">
    <property type="entry name" value="FtsA/MreB"/>
</dbReference>
<sequence>MDTELLSWTSTYLYSANKLSLRMTRLTRFIFLLGCEKAMFGSSSKRIGLTIGPSGARLVKLRKKRHWTIESSGVLPLSPDAYADEQLKDTDDLRRQLKRWVRRMKLTGSPVVIPIQTSQAIIRRIQIQTTNRKDLHQLVALEVETALHLPFEDPVYDYVVVGEEENATQVLVFAASRQLIEQQVKLVESAGLKVRGVELSATALARAIRTLDRSSFQETLLVNQEPDSLEIYMFYQGQPVFVRSISLFSALDDGGQLSPSQLGEMTAEISRMLNFYQFSIHEGQSRIAEARIAGSKAVRDQLCAALQELQPDMDVRTISFQPYAPGKRDESYADGQRVAIGLALWPNEEKRINLLPKVDREAKVAPYALAGTLLVWVLCLAAMLYYYYDSRSELQAGKRQADELQLNLASLENGIIAQQKPKDGATDPSQAVVAIRNNRRVVTDVLAELKEKLPAGAVIRTLNYNASSQIGLTVTLNRPEDVSRYLYELRRMSFAEDATLQSVVEEKAASAAADLETSPLSATKLTAVYAVPFKKPEGGAKNAADGNQ</sequence>
<protein>
    <submittedName>
        <fullName evidence="2">Uncharacterized protein</fullName>
    </submittedName>
</protein>
<keyword evidence="3" id="KW-1185">Reference proteome</keyword>
<keyword evidence="1" id="KW-0812">Transmembrane</keyword>
<keyword evidence="1" id="KW-1133">Transmembrane helix</keyword>
<dbReference type="InterPro" id="IPR005883">
    <property type="entry name" value="PilM"/>
</dbReference>
<dbReference type="Gene3D" id="3.30.420.40">
    <property type="match status" value="1"/>
</dbReference>